<evidence type="ECO:0000256" key="2">
    <source>
        <dbReference type="SAM" id="SignalP"/>
    </source>
</evidence>
<dbReference type="AlphaFoldDB" id="A0A1W2DJT2"/>
<dbReference type="Proteomes" id="UP000192678">
    <property type="component" value="Unassembled WGS sequence"/>
</dbReference>
<evidence type="ECO:0000313" key="4">
    <source>
        <dbReference type="Proteomes" id="UP000192678"/>
    </source>
</evidence>
<dbReference type="STRING" id="475255.SAMN04488101_10746"/>
<proteinExistence type="predicted"/>
<dbReference type="Gene3D" id="1.20.120.1490">
    <property type="match status" value="1"/>
</dbReference>
<feature type="signal peptide" evidence="2">
    <location>
        <begin position="1"/>
        <end position="20"/>
    </location>
</feature>
<evidence type="ECO:0000313" key="3">
    <source>
        <dbReference type="EMBL" id="SMC97268.1"/>
    </source>
</evidence>
<dbReference type="RefSeq" id="WP_084289910.1">
    <property type="nucleotide sequence ID" value="NZ_FWYB01000007.1"/>
</dbReference>
<evidence type="ECO:0000256" key="1">
    <source>
        <dbReference type="SAM" id="MobiDB-lite"/>
    </source>
</evidence>
<name>A0A1W2DJT2_9SPHI</name>
<feature type="region of interest" description="Disordered" evidence="1">
    <location>
        <begin position="69"/>
        <end position="88"/>
    </location>
</feature>
<keyword evidence="2" id="KW-0732">Signal</keyword>
<accession>A0A1W2DJT2</accession>
<reference evidence="3 4" key="1">
    <citation type="submission" date="2017-04" db="EMBL/GenBank/DDBJ databases">
        <authorList>
            <person name="Afonso C.L."/>
            <person name="Miller P.J."/>
            <person name="Scott M.A."/>
            <person name="Spackman E."/>
            <person name="Goraichik I."/>
            <person name="Dimitrov K.M."/>
            <person name="Suarez D.L."/>
            <person name="Swayne D.E."/>
        </authorList>
    </citation>
    <scope>NUCLEOTIDE SEQUENCE [LARGE SCALE GENOMIC DNA]</scope>
    <source>
        <strain evidence="3 4">DSM 19625</strain>
    </source>
</reference>
<dbReference type="OrthoDB" id="798005at2"/>
<gene>
    <name evidence="3" type="ORF">SAMN04488101_10746</name>
</gene>
<organism evidence="3 4">
    <name type="scientific">Pedobacter nyackensis</name>
    <dbReference type="NCBI Taxonomy" id="475255"/>
    <lineage>
        <taxon>Bacteria</taxon>
        <taxon>Pseudomonadati</taxon>
        <taxon>Bacteroidota</taxon>
        <taxon>Sphingobacteriia</taxon>
        <taxon>Sphingobacteriales</taxon>
        <taxon>Sphingobacteriaceae</taxon>
        <taxon>Pedobacter</taxon>
    </lineage>
</organism>
<keyword evidence="4" id="KW-1185">Reference proteome</keyword>
<dbReference type="EMBL" id="FWYB01000007">
    <property type="protein sequence ID" value="SMC97268.1"/>
    <property type="molecule type" value="Genomic_DNA"/>
</dbReference>
<protein>
    <recommendedName>
        <fullName evidence="5">LTXXQ motif family protein</fullName>
    </recommendedName>
</protein>
<evidence type="ECO:0008006" key="5">
    <source>
        <dbReference type="Google" id="ProtNLM"/>
    </source>
</evidence>
<sequence>MKKVLIICGLLFSVMTFAKAQDGARKMATPEERAERNATQLTKKLSLTEDQKAKVKAIFLDQATAMTKMREESKGDREAMMAKMKTANEESDAKINALLNDEQKKAFAAWQVERKENMKNRGGRGAGQGTPAETKS</sequence>
<feature type="chain" id="PRO_5013275244" description="LTXXQ motif family protein" evidence="2">
    <location>
        <begin position="21"/>
        <end position="136"/>
    </location>
</feature>
<feature type="region of interest" description="Disordered" evidence="1">
    <location>
        <begin position="112"/>
        <end position="136"/>
    </location>
</feature>